<protein>
    <submittedName>
        <fullName evidence="2">Putative phytoene synthase</fullName>
        <ecNumber evidence="2">2.5.1.32</ecNumber>
    </submittedName>
</protein>
<dbReference type="GO" id="GO:0016117">
    <property type="term" value="P:carotenoid biosynthetic process"/>
    <property type="evidence" value="ECO:0007669"/>
    <property type="project" value="InterPro"/>
</dbReference>
<dbReference type="eggNOG" id="COG1562">
    <property type="taxonomic scope" value="Bacteria"/>
</dbReference>
<comment type="caution">
    <text evidence="2">The sequence shown here is derived from an EMBL/GenBank/DDBJ whole genome shotgun (WGS) entry which is preliminary data.</text>
</comment>
<dbReference type="GO" id="GO:0051996">
    <property type="term" value="F:squalene synthase [NAD(P)H] activity"/>
    <property type="evidence" value="ECO:0007669"/>
    <property type="project" value="InterPro"/>
</dbReference>
<dbReference type="InterPro" id="IPR019845">
    <property type="entry name" value="Squalene/phytoene_synthase_CS"/>
</dbReference>
<name>G6XHR3_9PROT</name>
<dbReference type="SFLD" id="SFLDG01212">
    <property type="entry name" value="Phytoene_synthase_like"/>
    <property type="match status" value="1"/>
</dbReference>
<sequence>MVFSRMRASSSLPCAQADLDHVEQIVTASGTSFGRGMRVLPPARRQAMFAIYAFCREVDDIADGDASVADPMAALNDWHARIDRLYGGEAHNALDRVLIAAIHRFDLRAEDFHAIIDGMAMDCGTPIVAPDEKTLDQYCDRVASAVGRLSVRAFGESSKAADSVALHLGRALQLTNILRDISEDAERGRLYLPADLLERFNVPTRPQEALYAHGLDGVAHILANRAHDHFRAARQAMKECNSRAMRPARMMAASYEPVLDALEKRGWKNTDLPPKISRPWRAVRALAAYVR</sequence>
<dbReference type="PROSITE" id="PS01045">
    <property type="entry name" value="SQUALEN_PHYTOEN_SYN_2"/>
    <property type="match status" value="1"/>
</dbReference>
<dbReference type="SFLD" id="SFLDS00005">
    <property type="entry name" value="Isoprenoid_Synthase_Type_I"/>
    <property type="match status" value="1"/>
</dbReference>
<gene>
    <name evidence="2" type="ORF">GMO_10570</name>
</gene>
<accession>G6XHR3</accession>
<evidence type="ECO:0000313" key="2">
    <source>
        <dbReference type="EMBL" id="EHH68287.1"/>
    </source>
</evidence>
<dbReference type="AlphaFoldDB" id="G6XHR3"/>
<proteinExistence type="predicted"/>
<dbReference type="InterPro" id="IPR002060">
    <property type="entry name" value="Squ/phyt_synthse"/>
</dbReference>
<dbReference type="InterPro" id="IPR044843">
    <property type="entry name" value="Trans_IPPS_bact-type"/>
</dbReference>
<dbReference type="EMBL" id="AGQV01000002">
    <property type="protein sequence ID" value="EHH68287.1"/>
    <property type="molecule type" value="Genomic_DNA"/>
</dbReference>
<dbReference type="SFLD" id="SFLDG01018">
    <property type="entry name" value="Squalene/Phytoene_Synthase_Lik"/>
    <property type="match status" value="1"/>
</dbReference>
<dbReference type="InterPro" id="IPR017828">
    <property type="entry name" value="SQ_synth_HpnD-like"/>
</dbReference>
<dbReference type="InterPro" id="IPR033904">
    <property type="entry name" value="Trans_IPPS_HH"/>
</dbReference>
<dbReference type="STRING" id="1088869.GMO_10570"/>
<dbReference type="RefSeq" id="WP_008851206.1">
    <property type="nucleotide sequence ID" value="NZ_AGQV01000002.1"/>
</dbReference>
<evidence type="ECO:0000256" key="1">
    <source>
        <dbReference type="ARBA" id="ARBA00022679"/>
    </source>
</evidence>
<dbReference type="NCBIfam" id="TIGR03465">
    <property type="entry name" value="HpnD"/>
    <property type="match status" value="1"/>
</dbReference>
<reference evidence="2 3" key="1">
    <citation type="submission" date="2011-10" db="EMBL/GenBank/DDBJ databases">
        <title>Genome sequence of Gluconobacter morbifer G707, isolated from Drosophila gut.</title>
        <authorList>
            <person name="Lee W.-J."/>
            <person name="Kim E.-K."/>
        </authorList>
    </citation>
    <scope>NUCLEOTIDE SEQUENCE [LARGE SCALE GENOMIC DNA]</scope>
    <source>
        <strain evidence="2 3">G707</strain>
    </source>
</reference>
<dbReference type="Proteomes" id="UP000004949">
    <property type="component" value="Unassembled WGS sequence"/>
</dbReference>
<dbReference type="OrthoDB" id="9807580at2"/>
<dbReference type="CDD" id="cd00683">
    <property type="entry name" value="Trans_IPPS_HH"/>
    <property type="match status" value="1"/>
</dbReference>
<dbReference type="Pfam" id="PF00494">
    <property type="entry name" value="SQS_PSY"/>
    <property type="match status" value="1"/>
</dbReference>
<dbReference type="GO" id="GO:0004311">
    <property type="term" value="F:geranylgeranyl diphosphate synthase activity"/>
    <property type="evidence" value="ECO:0007669"/>
    <property type="project" value="InterPro"/>
</dbReference>
<dbReference type="EC" id="2.5.1.32" evidence="2"/>
<organism evidence="2 3">
    <name type="scientific">Gluconobacter morbifer G707</name>
    <dbReference type="NCBI Taxonomy" id="1088869"/>
    <lineage>
        <taxon>Bacteria</taxon>
        <taxon>Pseudomonadati</taxon>
        <taxon>Pseudomonadota</taxon>
        <taxon>Alphaproteobacteria</taxon>
        <taxon>Acetobacterales</taxon>
        <taxon>Acetobacteraceae</taxon>
        <taxon>Gluconobacter</taxon>
    </lineage>
</organism>
<keyword evidence="1 2" id="KW-0808">Transferase</keyword>
<evidence type="ECO:0000313" key="3">
    <source>
        <dbReference type="Proteomes" id="UP000004949"/>
    </source>
</evidence>
<dbReference type="PANTHER" id="PTHR31480">
    <property type="entry name" value="BIFUNCTIONAL LYCOPENE CYCLASE/PHYTOENE SYNTHASE"/>
    <property type="match status" value="1"/>
</dbReference>
<dbReference type="Gene3D" id="1.10.600.10">
    <property type="entry name" value="Farnesyl Diphosphate Synthase"/>
    <property type="match status" value="1"/>
</dbReference>
<keyword evidence="3" id="KW-1185">Reference proteome</keyword>
<dbReference type="InterPro" id="IPR008949">
    <property type="entry name" value="Isoprenoid_synthase_dom_sf"/>
</dbReference>
<dbReference type="PATRIC" id="fig|1088869.3.peg.1057"/>
<dbReference type="SUPFAM" id="SSF48576">
    <property type="entry name" value="Terpenoid synthases"/>
    <property type="match status" value="1"/>
</dbReference>